<dbReference type="HAMAP" id="MF_01464_B">
    <property type="entry name" value="SecF_B"/>
    <property type="match status" value="1"/>
</dbReference>
<feature type="domain" description="Protein export membrane protein SecD/SecF C-terminal" evidence="10">
    <location>
        <begin position="107"/>
        <end position="286"/>
    </location>
</feature>
<sequence>MEFIKDTNIKFIARRKNFYLISVIIILIGLISLLFQGFNFGIDFAGGTLIQLKFEQEEVTIAEIRSSLAEMNLATSTIQSLSPNEFVIRTSQIELEGRKEILEKIENKIGPFEVLRVEMVGPVIGESLKRLAVLAIIFAFIGIVLYITIRFEFRYAITSIIALGHDILIALGILSILQKEITIPIIAAILTIVGYSLNNTIVILDRLRENLRLKQRTALEEVIDLSINQSLSRTINTAFTTLLPVLALYFFGGTLSDFAFVLLVGITVGTYSSICMAGPLLLELKKKGKSQLKQYLPLIKKRKSSKILKL</sequence>
<dbReference type="InterPro" id="IPR022646">
    <property type="entry name" value="SecD/SecF_CS"/>
</dbReference>
<dbReference type="Gene3D" id="1.20.1640.10">
    <property type="entry name" value="Multidrug efflux transporter AcrB transmembrane domain"/>
    <property type="match status" value="1"/>
</dbReference>
<reference evidence="11" key="1">
    <citation type="submission" date="2009-11" db="EMBL/GenBank/DDBJ databases">
        <title>Microbial diversity profiles of fluids from low-temperature petroleum reservoirs with and without exogenous water perturbation.</title>
        <authorList>
            <person name="Pham V.D."/>
            <person name="Hnatow L.L."/>
            <person name="Zhang S."/>
            <person name="Fallon R.D."/>
            <person name="DeLong E.F."/>
            <person name="Keeler S.J."/>
        </authorList>
    </citation>
    <scope>NUCLEOTIDE SEQUENCE</scope>
</reference>
<evidence type="ECO:0000259" key="10">
    <source>
        <dbReference type="Pfam" id="PF02355"/>
    </source>
</evidence>
<evidence type="ECO:0000256" key="5">
    <source>
        <dbReference type="ARBA" id="ARBA00022927"/>
    </source>
</evidence>
<feature type="transmembrane region" description="Helical" evidence="9">
    <location>
        <begin position="156"/>
        <end position="177"/>
    </location>
</feature>
<organism evidence="11">
    <name type="scientific">uncultured Atribacterota bacterium</name>
    <dbReference type="NCBI Taxonomy" id="263865"/>
    <lineage>
        <taxon>Bacteria</taxon>
        <taxon>Pseudomonadati</taxon>
        <taxon>Atribacterota</taxon>
        <taxon>environmental samples</taxon>
    </lineage>
</organism>
<feature type="transmembrane region" description="Helical" evidence="9">
    <location>
        <begin position="258"/>
        <end position="282"/>
    </location>
</feature>
<evidence type="ECO:0000256" key="4">
    <source>
        <dbReference type="ARBA" id="ARBA00022692"/>
    </source>
</evidence>
<keyword evidence="7 9" id="KW-0811">Translocation</keyword>
<dbReference type="Pfam" id="PF02355">
    <property type="entry name" value="SecD_SecF_C"/>
    <property type="match status" value="1"/>
</dbReference>
<keyword evidence="5 9" id="KW-0653">Protein transport</keyword>
<evidence type="ECO:0000256" key="7">
    <source>
        <dbReference type="ARBA" id="ARBA00023010"/>
    </source>
</evidence>
<proteinExistence type="inferred from homology"/>
<keyword evidence="6 9" id="KW-1133">Transmembrane helix</keyword>
<feature type="transmembrane region" description="Helical" evidence="9">
    <location>
        <begin position="235"/>
        <end position="252"/>
    </location>
</feature>
<dbReference type="GO" id="GO:0006605">
    <property type="term" value="P:protein targeting"/>
    <property type="evidence" value="ECO:0007669"/>
    <property type="project" value="UniProtKB-UniRule"/>
</dbReference>
<dbReference type="InterPro" id="IPR022813">
    <property type="entry name" value="SecD/SecF_arch_bac"/>
</dbReference>
<dbReference type="GO" id="GO:0065002">
    <property type="term" value="P:intracellular protein transmembrane transport"/>
    <property type="evidence" value="ECO:0007669"/>
    <property type="project" value="UniProtKB-UniRule"/>
</dbReference>
<feature type="transmembrane region" description="Helical" evidence="9">
    <location>
        <begin position="131"/>
        <end position="149"/>
    </location>
</feature>
<dbReference type="Pfam" id="PF07549">
    <property type="entry name" value="Sec_GG"/>
    <property type="match status" value="1"/>
</dbReference>
<evidence type="ECO:0000256" key="9">
    <source>
        <dbReference type="HAMAP-Rule" id="MF_01464"/>
    </source>
</evidence>
<comment type="subcellular location">
    <subcellularLocation>
        <location evidence="1 9">Cell membrane</location>
        <topology evidence="1 9">Multi-pass membrane protein</topology>
    </subcellularLocation>
</comment>
<evidence type="ECO:0000256" key="6">
    <source>
        <dbReference type="ARBA" id="ARBA00022989"/>
    </source>
</evidence>
<dbReference type="NCBIfam" id="TIGR00916">
    <property type="entry name" value="2A0604s01"/>
    <property type="match status" value="1"/>
</dbReference>
<protein>
    <recommendedName>
        <fullName evidence="9">Protein-export membrane protein SecF</fullName>
    </recommendedName>
</protein>
<evidence type="ECO:0000256" key="2">
    <source>
        <dbReference type="ARBA" id="ARBA00022448"/>
    </source>
</evidence>
<comment type="function">
    <text evidence="9">Part of the Sec protein translocase complex. Interacts with the SecYEG preprotein conducting channel. SecDF uses the proton motive force (PMF) to complete protein translocation after the ATP-dependent function of SecA.</text>
</comment>
<dbReference type="InterPro" id="IPR055344">
    <property type="entry name" value="SecD_SecF_C_bact"/>
</dbReference>
<keyword evidence="4 9" id="KW-0812">Transmembrane</keyword>
<dbReference type="InterPro" id="IPR048634">
    <property type="entry name" value="SecD_SecF_C"/>
</dbReference>
<comment type="subunit">
    <text evidence="9">Forms a complex with SecD. Part of the essential Sec protein translocation apparatus which comprises SecA, SecYEG and auxiliary proteins SecDF. Other proteins may also be involved.</text>
</comment>
<dbReference type="InterPro" id="IPR022645">
    <property type="entry name" value="SecD/SecF_bac"/>
</dbReference>
<dbReference type="NCBIfam" id="TIGR00966">
    <property type="entry name" value="transloc_SecF"/>
    <property type="match status" value="1"/>
</dbReference>
<feature type="transmembrane region" description="Helical" evidence="9">
    <location>
        <begin position="183"/>
        <end position="204"/>
    </location>
</feature>
<dbReference type="AlphaFoldDB" id="G3BMH4"/>
<dbReference type="PANTHER" id="PTHR30081:SF8">
    <property type="entry name" value="PROTEIN TRANSLOCASE SUBUNIT SECF"/>
    <property type="match status" value="1"/>
</dbReference>
<name>G3BMH4_9BACT</name>
<evidence type="ECO:0000256" key="3">
    <source>
        <dbReference type="ARBA" id="ARBA00022475"/>
    </source>
</evidence>
<dbReference type="PRINTS" id="PR01755">
    <property type="entry name" value="SECFTRNLCASE"/>
</dbReference>
<dbReference type="GO" id="GO:0005886">
    <property type="term" value="C:plasma membrane"/>
    <property type="evidence" value="ECO:0007669"/>
    <property type="project" value="UniProtKB-SubCell"/>
</dbReference>
<feature type="transmembrane region" description="Helical" evidence="9">
    <location>
        <begin position="18"/>
        <end position="38"/>
    </location>
</feature>
<keyword evidence="3 9" id="KW-1003">Cell membrane</keyword>
<keyword evidence="8 9" id="KW-0472">Membrane</keyword>
<dbReference type="InterPro" id="IPR005665">
    <property type="entry name" value="SecF_bac"/>
</dbReference>
<evidence type="ECO:0000256" key="1">
    <source>
        <dbReference type="ARBA" id="ARBA00004651"/>
    </source>
</evidence>
<evidence type="ECO:0000313" key="11">
    <source>
        <dbReference type="EMBL" id="ADM94939.1"/>
    </source>
</evidence>
<accession>G3BMH4</accession>
<dbReference type="SUPFAM" id="SSF82866">
    <property type="entry name" value="Multidrug efflux transporter AcrB transmembrane domain"/>
    <property type="match status" value="1"/>
</dbReference>
<dbReference type="GO" id="GO:0015450">
    <property type="term" value="F:protein-transporting ATPase activity"/>
    <property type="evidence" value="ECO:0007669"/>
    <property type="project" value="InterPro"/>
</dbReference>
<dbReference type="EMBL" id="GU180079">
    <property type="protein sequence ID" value="ADM94939.1"/>
    <property type="molecule type" value="Genomic_DNA"/>
</dbReference>
<comment type="similarity">
    <text evidence="9">Belongs to the SecD/SecF family. SecF subfamily.</text>
</comment>
<evidence type="ECO:0000256" key="8">
    <source>
        <dbReference type="ARBA" id="ARBA00023136"/>
    </source>
</evidence>
<gene>
    <name evidence="9" type="primary">secF</name>
</gene>
<dbReference type="GO" id="GO:0043952">
    <property type="term" value="P:protein transport by the Sec complex"/>
    <property type="evidence" value="ECO:0007669"/>
    <property type="project" value="UniProtKB-UniRule"/>
</dbReference>
<dbReference type="PANTHER" id="PTHR30081">
    <property type="entry name" value="PROTEIN-EXPORT MEMBRANE PROTEIN SEC"/>
    <property type="match status" value="1"/>
</dbReference>
<keyword evidence="2 9" id="KW-0813">Transport</keyword>